<dbReference type="AlphaFoldDB" id="A0A392NWR4"/>
<dbReference type="GO" id="GO:0016301">
    <property type="term" value="F:kinase activity"/>
    <property type="evidence" value="ECO:0007669"/>
    <property type="project" value="UniProtKB-KW"/>
</dbReference>
<keyword evidence="5" id="KW-0325">Glycoprotein</keyword>
<reference evidence="6 7" key="1">
    <citation type="journal article" date="2018" name="Front. Plant Sci.">
        <title>Red Clover (Trifolium pratense) and Zigzag Clover (T. medium) - A Picture of Genomic Similarities and Differences.</title>
        <authorList>
            <person name="Dluhosova J."/>
            <person name="Istvanek J."/>
            <person name="Nedelnik J."/>
            <person name="Repkova J."/>
        </authorList>
    </citation>
    <scope>NUCLEOTIDE SEQUENCE [LARGE SCALE GENOMIC DNA]</scope>
    <source>
        <strain evidence="7">cv. 10/8</strain>
        <tissue evidence="6">Leaf</tissue>
    </source>
</reference>
<comment type="subcellular location">
    <subcellularLocation>
        <location evidence="1">Membrane</location>
    </subcellularLocation>
</comment>
<accession>A0A392NWR4</accession>
<sequence length="100" mass="11155">MKNAKIEHTIFDHGVRPIAPMSPTAKRLQLFESNNFDGRIPSTLGLVQKLEVVRLDNNSLTGSLPQNLNNLTKVRELFLSHNRLSGSLPDLTGMNVLSYL</sequence>
<evidence type="ECO:0000313" key="6">
    <source>
        <dbReference type="EMBL" id="MCI04253.1"/>
    </source>
</evidence>
<keyword evidence="6" id="KW-0808">Transferase</keyword>
<keyword evidence="4" id="KW-0472">Membrane</keyword>
<dbReference type="EMBL" id="LXQA010054769">
    <property type="protein sequence ID" value="MCI04253.1"/>
    <property type="molecule type" value="Genomic_DNA"/>
</dbReference>
<dbReference type="PANTHER" id="PTHR45974">
    <property type="entry name" value="RECEPTOR-LIKE PROTEIN 55"/>
    <property type="match status" value="1"/>
</dbReference>
<dbReference type="Gene3D" id="3.80.10.10">
    <property type="entry name" value="Ribonuclease Inhibitor"/>
    <property type="match status" value="1"/>
</dbReference>
<proteinExistence type="predicted"/>
<dbReference type="Pfam" id="PF00560">
    <property type="entry name" value="LRR_1"/>
    <property type="match status" value="2"/>
</dbReference>
<dbReference type="InterPro" id="IPR001611">
    <property type="entry name" value="Leu-rich_rpt"/>
</dbReference>
<dbReference type="Proteomes" id="UP000265520">
    <property type="component" value="Unassembled WGS sequence"/>
</dbReference>
<name>A0A392NWR4_9FABA</name>
<keyword evidence="2" id="KW-0732">Signal</keyword>
<evidence type="ECO:0000256" key="2">
    <source>
        <dbReference type="ARBA" id="ARBA00022729"/>
    </source>
</evidence>
<evidence type="ECO:0000256" key="3">
    <source>
        <dbReference type="ARBA" id="ARBA00022737"/>
    </source>
</evidence>
<dbReference type="PANTHER" id="PTHR45974:SF266">
    <property type="entry name" value="LEUCINE-RICH REPEAT RECEPTOR PROTEIN KINASE HPCA1"/>
    <property type="match status" value="1"/>
</dbReference>
<evidence type="ECO:0000256" key="4">
    <source>
        <dbReference type="ARBA" id="ARBA00023136"/>
    </source>
</evidence>
<keyword evidence="6" id="KW-0418">Kinase</keyword>
<keyword evidence="6" id="KW-0675">Receptor</keyword>
<dbReference type="InterPro" id="IPR032675">
    <property type="entry name" value="LRR_dom_sf"/>
</dbReference>
<organism evidence="6 7">
    <name type="scientific">Trifolium medium</name>
    <dbReference type="NCBI Taxonomy" id="97028"/>
    <lineage>
        <taxon>Eukaryota</taxon>
        <taxon>Viridiplantae</taxon>
        <taxon>Streptophyta</taxon>
        <taxon>Embryophyta</taxon>
        <taxon>Tracheophyta</taxon>
        <taxon>Spermatophyta</taxon>
        <taxon>Magnoliopsida</taxon>
        <taxon>eudicotyledons</taxon>
        <taxon>Gunneridae</taxon>
        <taxon>Pentapetalae</taxon>
        <taxon>rosids</taxon>
        <taxon>fabids</taxon>
        <taxon>Fabales</taxon>
        <taxon>Fabaceae</taxon>
        <taxon>Papilionoideae</taxon>
        <taxon>50 kb inversion clade</taxon>
        <taxon>NPAAA clade</taxon>
        <taxon>Hologalegina</taxon>
        <taxon>IRL clade</taxon>
        <taxon>Trifolieae</taxon>
        <taxon>Trifolium</taxon>
    </lineage>
</organism>
<dbReference type="GO" id="GO:0016020">
    <property type="term" value="C:membrane"/>
    <property type="evidence" value="ECO:0007669"/>
    <property type="project" value="UniProtKB-SubCell"/>
</dbReference>
<feature type="non-terminal residue" evidence="6">
    <location>
        <position position="100"/>
    </location>
</feature>
<evidence type="ECO:0000256" key="5">
    <source>
        <dbReference type="ARBA" id="ARBA00023180"/>
    </source>
</evidence>
<evidence type="ECO:0000313" key="7">
    <source>
        <dbReference type="Proteomes" id="UP000265520"/>
    </source>
</evidence>
<comment type="caution">
    <text evidence="6">The sequence shown here is derived from an EMBL/GenBank/DDBJ whole genome shotgun (WGS) entry which is preliminary data.</text>
</comment>
<dbReference type="SUPFAM" id="SSF52058">
    <property type="entry name" value="L domain-like"/>
    <property type="match status" value="1"/>
</dbReference>
<protein>
    <submittedName>
        <fullName evidence="6">Putative leucine-rich repeat receptor-like protein kinase</fullName>
    </submittedName>
</protein>
<keyword evidence="3" id="KW-0677">Repeat</keyword>
<evidence type="ECO:0000256" key="1">
    <source>
        <dbReference type="ARBA" id="ARBA00004370"/>
    </source>
</evidence>
<keyword evidence="7" id="KW-1185">Reference proteome</keyword>